<evidence type="ECO:0000313" key="1">
    <source>
        <dbReference type="EMBL" id="GAH52987.1"/>
    </source>
</evidence>
<comment type="caution">
    <text evidence="1">The sequence shown here is derived from an EMBL/GenBank/DDBJ whole genome shotgun (WGS) entry which is preliminary data.</text>
</comment>
<dbReference type="AlphaFoldDB" id="X1G6Y4"/>
<name>X1G6Y4_9ZZZZ</name>
<dbReference type="EMBL" id="BARU01016822">
    <property type="protein sequence ID" value="GAH52987.1"/>
    <property type="molecule type" value="Genomic_DNA"/>
</dbReference>
<gene>
    <name evidence="1" type="ORF">S03H2_27935</name>
</gene>
<proteinExistence type="predicted"/>
<reference evidence="1" key="1">
    <citation type="journal article" date="2014" name="Front. Microbiol.">
        <title>High frequency of phylogenetically diverse reductive dehalogenase-homologous genes in deep subseafloor sedimentary metagenomes.</title>
        <authorList>
            <person name="Kawai M."/>
            <person name="Futagami T."/>
            <person name="Toyoda A."/>
            <person name="Takaki Y."/>
            <person name="Nishi S."/>
            <person name="Hori S."/>
            <person name="Arai W."/>
            <person name="Tsubouchi T."/>
            <person name="Morono Y."/>
            <person name="Uchiyama I."/>
            <person name="Ito T."/>
            <person name="Fujiyama A."/>
            <person name="Inagaki F."/>
            <person name="Takami H."/>
        </authorList>
    </citation>
    <scope>NUCLEOTIDE SEQUENCE</scope>
    <source>
        <strain evidence="1">Expedition CK06-06</strain>
    </source>
</reference>
<protein>
    <submittedName>
        <fullName evidence="1">Uncharacterized protein</fullName>
    </submittedName>
</protein>
<organism evidence="1">
    <name type="scientific">marine sediment metagenome</name>
    <dbReference type="NCBI Taxonomy" id="412755"/>
    <lineage>
        <taxon>unclassified sequences</taxon>
        <taxon>metagenomes</taxon>
        <taxon>ecological metagenomes</taxon>
    </lineage>
</organism>
<feature type="non-terminal residue" evidence="1">
    <location>
        <position position="1"/>
    </location>
</feature>
<accession>X1G6Y4</accession>
<sequence>PEDLERLIQNVRALRNIIVHEVHEVTEEEENTIENSYIQFMFYLVIKHLKPLDLNKIEIEPEYSFIEINKINHEIQSFLHLYLGSTLGIKEFYNKFLIPLLNELGITVNS</sequence>